<dbReference type="SUPFAM" id="SSF56672">
    <property type="entry name" value="DNA/RNA polymerases"/>
    <property type="match status" value="1"/>
</dbReference>
<sequence>MKQEESERFETFLVRLRNQADKCKFAAKDENLIDQIVEKGHSAELRKKILSAGDSVTLQQVITIATTLETVNRQLDTFEKPSQSKTYGETNKSEINKLHTRKFPSKNQTSSKNCFRCGSSKHLSFDDSCPARERKCLKCGIIGHFKDYCRTKLQKRKTQANSDEKTDRSKRQRLSKPYKNTEEVDYIFHLDDDATVTCKIGGVVVEMLIDSGSKCNIITEKTWNYLKGHKIKAINQIKKPDKILLPYGSQKPLEIFGSFDATITIDDKVTKNTTFYVIRNGTRDLLGKVSAIQLNALRVGKEISPVIQPYRRIPIPLEEKVNKKLIELKEADIIEEVNGPSPWVSPMVPILKENGEVRICIDMRRANEAIIRENHPLPTMDELLPNFRQAKYFSRLDIKNAFHQLEIDEGSRYITTFSTGKGLFRYKRLMFGISCAPEMFQKVLEKLLLGCEGTANFIDDIIIYGSDEKEHNRRLNKVLQVLKDNNVLFNEDKCIFRTNKIEFLGHELTAEGIKPLDKYTGLLYWSGIQEKAFESLKQQLADIKTPGYYNPADKTQIIADASPVGLGEVLIQIDGKGPRVIAFGNKSLTDCEKRYCQTEKEALALVWAVEHFKIYLLGKEFDLISDHKSLETIFGPRSKPCARIERWVLRLQAYKYKVVYCPGKDNIADPISRLWKSNQLVPFDSENYLNSIVEYSRPVAVPLNEIDSASATDAEITDLKNGVFYNKWDESVTAFKPFQTEICFHGNIALRANKLIILKKLRDRVLESAHLGHPGIVAMKTSLRTKWPKIDRDAENRVKACKACTLVSAPNPPHPIKRRVLPVEPWIDVAIDFLGPLPSNDYLLVLVDYFSRYKEIKVMKNITAAETINELKEIFSRLGYPVTMTCDNGNQFTSDNFRAFCKECGITLNNTIPYFPQMNGEDERQKRCS</sequence>
<evidence type="ECO:0000259" key="10">
    <source>
        <dbReference type="PROSITE" id="PS50994"/>
    </source>
</evidence>
<dbReference type="InterPro" id="IPR036397">
    <property type="entry name" value="RNaseH_sf"/>
</dbReference>
<evidence type="ECO:0000313" key="11">
    <source>
        <dbReference type="Proteomes" id="UP000322000"/>
    </source>
</evidence>
<dbReference type="Pfam" id="PF17917">
    <property type="entry name" value="RT_RNaseH"/>
    <property type="match status" value="1"/>
</dbReference>
<evidence type="ECO:0000313" key="12">
    <source>
        <dbReference type="RefSeq" id="XP_026746906.1"/>
    </source>
</evidence>
<dbReference type="PANTHER" id="PTHR37984:SF11">
    <property type="entry name" value="INTEGRASE CATALYTIC DOMAIN-CONTAINING PROTEIN"/>
    <property type="match status" value="1"/>
</dbReference>
<dbReference type="InterPro" id="IPR000477">
    <property type="entry name" value="RT_dom"/>
</dbReference>
<dbReference type="OrthoDB" id="10068564at2759"/>
<feature type="compositionally biased region" description="Polar residues" evidence="8">
    <location>
        <begin position="79"/>
        <end position="90"/>
    </location>
</feature>
<evidence type="ECO:0000256" key="2">
    <source>
        <dbReference type="ARBA" id="ARBA00022679"/>
    </source>
</evidence>
<keyword evidence="11" id="KW-1185">Reference proteome</keyword>
<dbReference type="InterPro" id="IPR043128">
    <property type="entry name" value="Rev_trsase/Diguanyl_cyclase"/>
</dbReference>
<name>A0A7E5X3E8_TRINI</name>
<keyword evidence="4" id="KW-0540">Nuclease</keyword>
<dbReference type="InterPro" id="IPR043502">
    <property type="entry name" value="DNA/RNA_pol_sf"/>
</dbReference>
<evidence type="ECO:0000256" key="4">
    <source>
        <dbReference type="ARBA" id="ARBA00022722"/>
    </source>
</evidence>
<dbReference type="InterPro" id="IPR001584">
    <property type="entry name" value="Integrase_cat-core"/>
</dbReference>
<dbReference type="Gene3D" id="3.30.420.10">
    <property type="entry name" value="Ribonuclease H-like superfamily/Ribonuclease H"/>
    <property type="match status" value="1"/>
</dbReference>
<proteinExistence type="predicted"/>
<dbReference type="Gene3D" id="4.10.60.10">
    <property type="entry name" value="Zinc finger, CCHC-type"/>
    <property type="match status" value="1"/>
</dbReference>
<evidence type="ECO:0000256" key="5">
    <source>
        <dbReference type="ARBA" id="ARBA00022759"/>
    </source>
</evidence>
<feature type="domain" description="Reverse transcriptase" evidence="9">
    <location>
        <begin position="331"/>
        <end position="508"/>
    </location>
</feature>
<dbReference type="InterPro" id="IPR041373">
    <property type="entry name" value="RT_RNaseH"/>
</dbReference>
<dbReference type="PANTHER" id="PTHR37984">
    <property type="entry name" value="PROTEIN CBG26694"/>
    <property type="match status" value="1"/>
</dbReference>
<dbReference type="CDD" id="cd09274">
    <property type="entry name" value="RNase_HI_RT_Ty3"/>
    <property type="match status" value="1"/>
</dbReference>
<dbReference type="Gene3D" id="3.10.10.10">
    <property type="entry name" value="HIV Type 1 Reverse Transcriptase, subunit A, domain 1"/>
    <property type="match status" value="1"/>
</dbReference>
<dbReference type="InParanoid" id="A0A7E5X3E8"/>
<keyword evidence="6" id="KW-0378">Hydrolase</keyword>
<keyword evidence="7" id="KW-0695">RNA-directed DNA polymerase</keyword>
<dbReference type="SUPFAM" id="SSF50630">
    <property type="entry name" value="Acid proteases"/>
    <property type="match status" value="1"/>
</dbReference>
<dbReference type="InterPro" id="IPR050951">
    <property type="entry name" value="Retrovirus_Pol_polyprotein"/>
</dbReference>
<gene>
    <name evidence="12" type="primary">LOC113508140</name>
</gene>
<dbReference type="InterPro" id="IPR021109">
    <property type="entry name" value="Peptidase_aspartic_dom_sf"/>
</dbReference>
<dbReference type="SUPFAM" id="SSF53098">
    <property type="entry name" value="Ribonuclease H-like"/>
    <property type="match status" value="1"/>
</dbReference>
<accession>A0A7E5X3E8</accession>
<dbReference type="GO" id="GO:0042575">
    <property type="term" value="C:DNA polymerase complex"/>
    <property type="evidence" value="ECO:0007669"/>
    <property type="project" value="UniProtKB-ARBA"/>
</dbReference>
<keyword evidence="2" id="KW-0808">Transferase</keyword>
<dbReference type="Pfam" id="PF00665">
    <property type="entry name" value="rve"/>
    <property type="match status" value="1"/>
</dbReference>
<dbReference type="InterPro" id="IPR001878">
    <property type="entry name" value="Znf_CCHC"/>
</dbReference>
<feature type="region of interest" description="Disordered" evidence="8">
    <location>
        <begin position="79"/>
        <end position="108"/>
    </location>
</feature>
<dbReference type="PROSITE" id="PS50878">
    <property type="entry name" value="RT_POL"/>
    <property type="match status" value="1"/>
</dbReference>
<dbReference type="Gene3D" id="1.10.340.70">
    <property type="match status" value="1"/>
</dbReference>
<dbReference type="GO" id="GO:0015074">
    <property type="term" value="P:DNA integration"/>
    <property type="evidence" value="ECO:0007669"/>
    <property type="project" value="InterPro"/>
</dbReference>
<evidence type="ECO:0000256" key="6">
    <source>
        <dbReference type="ARBA" id="ARBA00022801"/>
    </source>
</evidence>
<dbReference type="GO" id="GO:0003676">
    <property type="term" value="F:nucleic acid binding"/>
    <property type="evidence" value="ECO:0007669"/>
    <property type="project" value="InterPro"/>
</dbReference>
<dbReference type="InterPro" id="IPR041588">
    <property type="entry name" value="Integrase_H2C2"/>
</dbReference>
<dbReference type="InterPro" id="IPR036875">
    <property type="entry name" value="Znf_CCHC_sf"/>
</dbReference>
<dbReference type="EC" id="2.7.7.49" evidence="1"/>
<dbReference type="PROSITE" id="PS50994">
    <property type="entry name" value="INTEGRASE"/>
    <property type="match status" value="1"/>
</dbReference>
<dbReference type="Pfam" id="PF00078">
    <property type="entry name" value="RVT_1"/>
    <property type="match status" value="1"/>
</dbReference>
<dbReference type="InterPro" id="IPR012337">
    <property type="entry name" value="RNaseH-like_sf"/>
</dbReference>
<dbReference type="GO" id="GO:0003964">
    <property type="term" value="F:RNA-directed DNA polymerase activity"/>
    <property type="evidence" value="ECO:0007669"/>
    <property type="project" value="UniProtKB-KW"/>
</dbReference>
<evidence type="ECO:0000256" key="3">
    <source>
        <dbReference type="ARBA" id="ARBA00022695"/>
    </source>
</evidence>
<dbReference type="KEGG" id="tnl:113508140"/>
<keyword evidence="5" id="KW-0255">Endonuclease</keyword>
<dbReference type="Gene3D" id="2.40.70.10">
    <property type="entry name" value="Acid Proteases"/>
    <property type="match status" value="1"/>
</dbReference>
<evidence type="ECO:0000259" key="9">
    <source>
        <dbReference type="PROSITE" id="PS50878"/>
    </source>
</evidence>
<evidence type="ECO:0000256" key="7">
    <source>
        <dbReference type="ARBA" id="ARBA00022918"/>
    </source>
</evidence>
<dbReference type="Proteomes" id="UP000322000">
    <property type="component" value="Unplaced"/>
</dbReference>
<protein>
    <recommendedName>
        <fullName evidence="1">RNA-directed DNA polymerase</fullName>
        <ecNumber evidence="1">2.7.7.49</ecNumber>
    </recommendedName>
</protein>
<dbReference type="GO" id="GO:0004519">
    <property type="term" value="F:endonuclease activity"/>
    <property type="evidence" value="ECO:0007669"/>
    <property type="project" value="UniProtKB-KW"/>
</dbReference>
<dbReference type="AlphaFoldDB" id="A0A7E5X3E8"/>
<dbReference type="GO" id="GO:0008270">
    <property type="term" value="F:zinc ion binding"/>
    <property type="evidence" value="ECO:0007669"/>
    <property type="project" value="InterPro"/>
</dbReference>
<dbReference type="SUPFAM" id="SSF57756">
    <property type="entry name" value="Retrovirus zinc finger-like domains"/>
    <property type="match status" value="1"/>
</dbReference>
<dbReference type="RefSeq" id="XP_026746906.1">
    <property type="nucleotide sequence ID" value="XM_026891105.1"/>
</dbReference>
<dbReference type="CDD" id="cd01647">
    <property type="entry name" value="RT_LTR"/>
    <property type="match status" value="1"/>
</dbReference>
<organism evidence="11 12">
    <name type="scientific">Trichoplusia ni</name>
    <name type="common">Cabbage looper</name>
    <dbReference type="NCBI Taxonomy" id="7111"/>
    <lineage>
        <taxon>Eukaryota</taxon>
        <taxon>Metazoa</taxon>
        <taxon>Ecdysozoa</taxon>
        <taxon>Arthropoda</taxon>
        <taxon>Hexapoda</taxon>
        <taxon>Insecta</taxon>
        <taxon>Pterygota</taxon>
        <taxon>Neoptera</taxon>
        <taxon>Endopterygota</taxon>
        <taxon>Lepidoptera</taxon>
        <taxon>Glossata</taxon>
        <taxon>Ditrysia</taxon>
        <taxon>Noctuoidea</taxon>
        <taxon>Noctuidae</taxon>
        <taxon>Plusiinae</taxon>
        <taxon>Trichoplusia</taxon>
    </lineage>
</organism>
<keyword evidence="3" id="KW-0548">Nucleotidyltransferase</keyword>
<evidence type="ECO:0000256" key="8">
    <source>
        <dbReference type="SAM" id="MobiDB-lite"/>
    </source>
</evidence>
<dbReference type="Pfam" id="PF17921">
    <property type="entry name" value="Integrase_H2C2"/>
    <property type="match status" value="1"/>
</dbReference>
<reference evidence="12" key="1">
    <citation type="submission" date="2025-08" db="UniProtKB">
        <authorList>
            <consortium name="RefSeq"/>
        </authorList>
    </citation>
    <scope>IDENTIFICATION</scope>
</reference>
<dbReference type="SMART" id="SM00343">
    <property type="entry name" value="ZnF_C2HC"/>
    <property type="match status" value="2"/>
</dbReference>
<dbReference type="GeneID" id="113508140"/>
<evidence type="ECO:0000256" key="1">
    <source>
        <dbReference type="ARBA" id="ARBA00012493"/>
    </source>
</evidence>
<feature type="region of interest" description="Disordered" evidence="8">
    <location>
        <begin position="156"/>
        <end position="175"/>
    </location>
</feature>
<dbReference type="Gene3D" id="3.30.70.270">
    <property type="match status" value="1"/>
</dbReference>
<dbReference type="GO" id="GO:0016787">
    <property type="term" value="F:hydrolase activity"/>
    <property type="evidence" value="ECO:0007669"/>
    <property type="project" value="UniProtKB-KW"/>
</dbReference>
<feature type="domain" description="Integrase catalytic" evidence="10">
    <location>
        <begin position="821"/>
        <end position="929"/>
    </location>
</feature>